<evidence type="ECO:0000313" key="2">
    <source>
        <dbReference type="Proteomes" id="UP000465810"/>
    </source>
</evidence>
<gene>
    <name evidence="1" type="ORF">GR702_08405</name>
</gene>
<proteinExistence type="predicted"/>
<protein>
    <submittedName>
        <fullName evidence="1">Uncharacterized protein</fullName>
    </submittedName>
</protein>
<keyword evidence="2" id="KW-1185">Reference proteome</keyword>
<organism evidence="1 2">
    <name type="scientific">Novosphingobium silvae</name>
    <dbReference type="NCBI Taxonomy" id="2692619"/>
    <lineage>
        <taxon>Bacteria</taxon>
        <taxon>Pseudomonadati</taxon>
        <taxon>Pseudomonadota</taxon>
        <taxon>Alphaproteobacteria</taxon>
        <taxon>Sphingomonadales</taxon>
        <taxon>Sphingomonadaceae</taxon>
        <taxon>Novosphingobium</taxon>
    </lineage>
</organism>
<dbReference type="AlphaFoldDB" id="A0A7X4K7Z4"/>
<sequence>MNPALANELAARVDEGWHPVTLDDIERRLRDIGYALDRRLDCRSTARIMTGSRAGKTYPCLSTGIKETDTGRCACHTEARRDANFRTLQQLRFMDL</sequence>
<evidence type="ECO:0000313" key="1">
    <source>
        <dbReference type="EMBL" id="MYL97793.1"/>
    </source>
</evidence>
<dbReference type="EMBL" id="WVTD01000005">
    <property type="protein sequence ID" value="MYL97793.1"/>
    <property type="molecule type" value="Genomic_DNA"/>
</dbReference>
<reference evidence="1 2" key="1">
    <citation type="submission" date="2019-12" db="EMBL/GenBank/DDBJ databases">
        <authorList>
            <person name="Feng G."/>
            <person name="Zhu H."/>
        </authorList>
    </citation>
    <scope>NUCLEOTIDE SEQUENCE [LARGE SCALE GENOMIC DNA]</scope>
    <source>
        <strain evidence="1 2">FGD1</strain>
    </source>
</reference>
<dbReference type="Proteomes" id="UP000465810">
    <property type="component" value="Unassembled WGS sequence"/>
</dbReference>
<dbReference type="RefSeq" id="WP_048575790.1">
    <property type="nucleotide sequence ID" value="NZ_WVTD01000005.1"/>
</dbReference>
<name>A0A7X4K7Z4_9SPHN</name>
<accession>A0A7X4K7Z4</accession>
<comment type="caution">
    <text evidence="1">The sequence shown here is derived from an EMBL/GenBank/DDBJ whole genome shotgun (WGS) entry which is preliminary data.</text>
</comment>